<reference evidence="4" key="1">
    <citation type="journal article" date="2019" name="Int. J. Syst. Evol. Microbiol.">
        <title>The Global Catalogue of Microorganisms (GCM) 10K type strain sequencing project: providing services to taxonomists for standard genome sequencing and annotation.</title>
        <authorList>
            <consortium name="The Broad Institute Genomics Platform"/>
            <consortium name="The Broad Institute Genome Sequencing Center for Infectious Disease"/>
            <person name="Wu L."/>
            <person name="Ma J."/>
        </authorList>
    </citation>
    <scope>NUCLEOTIDE SEQUENCE [LARGE SCALE GENOMIC DNA]</scope>
    <source>
        <strain evidence="4">JCM 17938</strain>
    </source>
</reference>
<accession>A0ABP8TH14</accession>
<dbReference type="Proteomes" id="UP001500212">
    <property type="component" value="Unassembled WGS sequence"/>
</dbReference>
<dbReference type="NCBIfam" id="NF038083">
    <property type="entry name" value="CU044_5270_fam"/>
    <property type="match status" value="1"/>
</dbReference>
<dbReference type="InterPro" id="IPR047789">
    <property type="entry name" value="CU044_5270-like"/>
</dbReference>
<keyword evidence="2" id="KW-0812">Transmembrane</keyword>
<gene>
    <name evidence="3" type="ORF">GCM10023195_21000</name>
</gene>
<comment type="caution">
    <text evidence="3">The sequence shown here is derived from an EMBL/GenBank/DDBJ whole genome shotgun (WGS) entry which is preliminary data.</text>
</comment>
<protein>
    <recommendedName>
        <fullName evidence="5">CU044_5270 family protein</fullName>
    </recommendedName>
</protein>
<keyword evidence="2" id="KW-0472">Membrane</keyword>
<proteinExistence type="predicted"/>
<dbReference type="EMBL" id="BAABHJ010000005">
    <property type="protein sequence ID" value="GAA4605965.1"/>
    <property type="molecule type" value="Genomic_DNA"/>
</dbReference>
<evidence type="ECO:0000313" key="3">
    <source>
        <dbReference type="EMBL" id="GAA4605965.1"/>
    </source>
</evidence>
<keyword evidence="2" id="KW-1133">Transmembrane helix</keyword>
<dbReference type="RefSeq" id="WP_345352123.1">
    <property type="nucleotide sequence ID" value="NZ_BAABHJ010000005.1"/>
</dbReference>
<organism evidence="3 4">
    <name type="scientific">Actinoallomurus liliacearum</name>
    <dbReference type="NCBI Taxonomy" id="1080073"/>
    <lineage>
        <taxon>Bacteria</taxon>
        <taxon>Bacillati</taxon>
        <taxon>Actinomycetota</taxon>
        <taxon>Actinomycetes</taxon>
        <taxon>Streptosporangiales</taxon>
        <taxon>Thermomonosporaceae</taxon>
        <taxon>Actinoallomurus</taxon>
    </lineage>
</organism>
<sequence>MDEMTQLNLLRAEVPRPALADLRAEEDRLLSEIVAPGSARLPRPARQGRAWPLRIGLGAVATGLAAAAVAGIVFTGGGSSDPKASYTPMAVPVAVVQTLDRAADAATRQRELHPRPGQFLVFESQADETSDVNNEKGNFRYLACSRRKIWLPVEGRATGGVLTETVLPPKRYGKWPIPPEAEKEVGASGPTRAADVDQRAEYLRNDYAYLSRLPADPQGMRAHLYDHLRPGTLEGDREAWSRVGAMLTEAYLPSAQRAALFRAAATIPGAQAVGRAEDAAGRQGIAVARTDEDAGERSEYIFDPKTYLFLGRRAVVTDAEKGQAPVGTVTESTAQLKVTVADSAPKVTGG</sequence>
<evidence type="ECO:0008006" key="5">
    <source>
        <dbReference type="Google" id="ProtNLM"/>
    </source>
</evidence>
<evidence type="ECO:0000313" key="4">
    <source>
        <dbReference type="Proteomes" id="UP001500212"/>
    </source>
</evidence>
<evidence type="ECO:0000256" key="2">
    <source>
        <dbReference type="SAM" id="Phobius"/>
    </source>
</evidence>
<keyword evidence="4" id="KW-1185">Reference proteome</keyword>
<feature type="region of interest" description="Disordered" evidence="1">
    <location>
        <begin position="173"/>
        <end position="192"/>
    </location>
</feature>
<feature type="transmembrane region" description="Helical" evidence="2">
    <location>
        <begin position="53"/>
        <end position="74"/>
    </location>
</feature>
<name>A0ABP8TH14_9ACTN</name>
<evidence type="ECO:0000256" key="1">
    <source>
        <dbReference type="SAM" id="MobiDB-lite"/>
    </source>
</evidence>